<proteinExistence type="predicted"/>
<dbReference type="HOGENOM" id="CLU_484563_0_0_10"/>
<keyword evidence="2" id="KW-1185">Reference proteome</keyword>
<dbReference type="AlphaFoldDB" id="A0A060R8L0"/>
<dbReference type="EMBL" id="HG934468">
    <property type="protein sequence ID" value="CDN31851.1"/>
    <property type="molecule type" value="Genomic_DNA"/>
</dbReference>
<organism evidence="1 2">
    <name type="scientific">Mucinivorans hirudinis</name>
    <dbReference type="NCBI Taxonomy" id="1433126"/>
    <lineage>
        <taxon>Bacteria</taxon>
        <taxon>Pseudomonadati</taxon>
        <taxon>Bacteroidota</taxon>
        <taxon>Bacteroidia</taxon>
        <taxon>Bacteroidales</taxon>
        <taxon>Rikenellaceae</taxon>
        <taxon>Mucinivorans</taxon>
    </lineage>
</organism>
<gene>
    <name evidence="1" type="ORF">BN938_1771</name>
</gene>
<name>A0A060R8L0_9BACT</name>
<evidence type="ECO:0000313" key="2">
    <source>
        <dbReference type="Proteomes" id="UP000027616"/>
    </source>
</evidence>
<reference evidence="1 2" key="1">
    <citation type="journal article" date="2015" name="Genome Announc.">
        <title>Complete Genome Sequence of the Novel Leech Symbiont Mucinivorans hirudinis M3T.</title>
        <authorList>
            <person name="Nelson M.C."/>
            <person name="Bomar L."/>
            <person name="Graf J."/>
        </authorList>
    </citation>
    <scope>NUCLEOTIDE SEQUENCE [LARGE SCALE GENOMIC DNA]</scope>
    <source>
        <strain evidence="2">M3</strain>
    </source>
</reference>
<dbReference type="KEGG" id="rbc:BN938_1771"/>
<sequence length="552" mass="59484">MSLQLLPGIGELDRDSLCYSIYSQLYNNFFNAQDKKSPDNPYGISEGDDTSIRLRNTAYGFADAIAGAVEGGGSGGGGVLIDYLKKSGGDMSGMFRANYGFEAGIGNTRLIETYYEDERYGTRLYGDVRIGGESLYIGGRQLLRYNSVTGTANVDAEIFDLAGAAIKSSGEIVFGPDKANCVFISTSTIQINGHDVWHKGNANLSTVDWSMQNATVSDSLTVAKKATVGGLFRALNGFELGFNGVPLLTATKDTLSANAFLSFGSGYGIKIDGVPVLIRVGDGDIQLSSAGADLLLGSESTNKIRLFAGISDIDGDNILLTNYGAAYFPDSLKVRHNYGDELLSSYRVDSDDEGMIMHKRLRFGTDKGAMLYGDKDGITFSSLSEYGKANQNLYVVCKTRFSHRPSTSIYKPLNRDSDSLFITTDADFITFGKPVEAAGHIGIDGSSTRLTANALYFGNESYLLSIEGGIKHCGNAVFLDSLSSEYFASGFAGAGWAIIRNRTTGNVSATFDELTIRKKMRIYELEVQKNSATNGSLWVSDSCSGDRVMKLQ</sequence>
<dbReference type="eggNOG" id="ENOG5033RRW">
    <property type="taxonomic scope" value="Bacteria"/>
</dbReference>
<dbReference type="OrthoDB" id="1041989at2"/>
<dbReference type="STRING" id="1433126.BN938_1771"/>
<accession>A0A060R8L0</accession>
<dbReference type="Proteomes" id="UP000027616">
    <property type="component" value="Chromosome I"/>
</dbReference>
<protein>
    <submittedName>
        <fullName evidence="1">Uncharacterized protein</fullName>
    </submittedName>
</protein>
<evidence type="ECO:0000313" key="1">
    <source>
        <dbReference type="EMBL" id="CDN31851.1"/>
    </source>
</evidence>